<comment type="subcellular location">
    <subcellularLocation>
        <location evidence="1">Cell membrane</location>
        <topology evidence="1">Multi-pass membrane protein</topology>
    </subcellularLocation>
</comment>
<evidence type="ECO:0000256" key="3">
    <source>
        <dbReference type="ARBA" id="ARBA00022692"/>
    </source>
</evidence>
<sequence length="117" mass="13571">MTNINPDRQERVRKALTYFSVTAYFTGVMLLLLCAEMIYKYLILDNSADAPRWFFYTAQIHGFGYMAFLIATVNLGTKARWEPAKWIITALGGVVPFLSFFVEKKRREEVETAFQLK</sequence>
<reference evidence="8" key="3">
    <citation type="submission" date="2024-05" db="EMBL/GenBank/DDBJ databases">
        <authorList>
            <person name="Wolfe A."/>
        </authorList>
    </citation>
    <scope>NUCLEOTIDE SEQUENCE</scope>
    <source>
        <strain evidence="8">UMB1064</strain>
    </source>
</reference>
<evidence type="ECO:0000256" key="5">
    <source>
        <dbReference type="ARBA" id="ARBA00023136"/>
    </source>
</evidence>
<proteinExistence type="predicted"/>
<keyword evidence="3 6" id="KW-0812">Transmembrane</keyword>
<dbReference type="Proteomes" id="UP001223646">
    <property type="component" value="Unassembled WGS sequence"/>
</dbReference>
<accession>A0AAJ5YE13</accession>
<feature type="domain" description="DUF3817" evidence="7">
    <location>
        <begin position="17"/>
        <end position="107"/>
    </location>
</feature>
<name>A0AAJ5YE13_CORAY</name>
<dbReference type="InterPro" id="IPR023845">
    <property type="entry name" value="DUF3817_TM"/>
</dbReference>
<keyword evidence="2" id="KW-1003">Cell membrane</keyword>
<gene>
    <name evidence="9" type="ORF">P2W56_04900</name>
    <name evidence="8" type="ORF">QP460_005815</name>
</gene>
<dbReference type="GO" id="GO:0005886">
    <property type="term" value="C:plasma membrane"/>
    <property type="evidence" value="ECO:0007669"/>
    <property type="project" value="UniProtKB-SubCell"/>
</dbReference>
<evidence type="ECO:0000259" key="7">
    <source>
        <dbReference type="Pfam" id="PF12823"/>
    </source>
</evidence>
<evidence type="ECO:0000256" key="4">
    <source>
        <dbReference type="ARBA" id="ARBA00022989"/>
    </source>
</evidence>
<evidence type="ECO:0000256" key="1">
    <source>
        <dbReference type="ARBA" id="ARBA00004651"/>
    </source>
</evidence>
<evidence type="ECO:0000313" key="8">
    <source>
        <dbReference type="EMBL" id="MEO3717104.1"/>
    </source>
</evidence>
<evidence type="ECO:0000256" key="2">
    <source>
        <dbReference type="ARBA" id="ARBA00022475"/>
    </source>
</evidence>
<keyword evidence="4 6" id="KW-1133">Transmembrane helix</keyword>
<evidence type="ECO:0000313" key="9">
    <source>
        <dbReference type="EMBL" id="WET44768.1"/>
    </source>
</evidence>
<reference evidence="9" key="1">
    <citation type="submission" date="2023-03" db="EMBL/GenBank/DDBJ databases">
        <title>Corynebacterium amycolatum SB-1.</title>
        <authorList>
            <person name="Jo H."/>
        </authorList>
    </citation>
    <scope>NUCLEOTIDE SEQUENCE</scope>
    <source>
        <strain evidence="9">SB-1</strain>
    </source>
</reference>
<protein>
    <submittedName>
        <fullName evidence="8">DUF3817 domain-containing protein</fullName>
    </submittedName>
</protein>
<feature type="transmembrane region" description="Helical" evidence="6">
    <location>
        <begin position="53"/>
        <end position="72"/>
    </location>
</feature>
<dbReference type="PANTHER" id="PTHR40077">
    <property type="entry name" value="MEMBRANE PROTEIN-RELATED"/>
    <property type="match status" value="1"/>
</dbReference>
<dbReference type="Proteomes" id="UP001220238">
    <property type="component" value="Chromosome"/>
</dbReference>
<dbReference type="RefSeq" id="WP_005511118.1">
    <property type="nucleotide sequence ID" value="NZ_CP046975.1"/>
</dbReference>
<evidence type="ECO:0000256" key="6">
    <source>
        <dbReference type="SAM" id="Phobius"/>
    </source>
</evidence>
<dbReference type="AlphaFoldDB" id="A0AAJ5YE13"/>
<feature type="transmembrane region" description="Helical" evidence="6">
    <location>
        <begin position="21"/>
        <end position="41"/>
    </location>
</feature>
<dbReference type="NCBIfam" id="TIGR03954">
    <property type="entry name" value="integ_memb_HG"/>
    <property type="match status" value="1"/>
</dbReference>
<keyword evidence="5 6" id="KW-0472">Membrane</keyword>
<organism evidence="8 10">
    <name type="scientific">Corynebacterium amycolatum</name>
    <dbReference type="NCBI Taxonomy" id="43765"/>
    <lineage>
        <taxon>Bacteria</taxon>
        <taxon>Bacillati</taxon>
        <taxon>Actinomycetota</taxon>
        <taxon>Actinomycetes</taxon>
        <taxon>Mycobacteriales</taxon>
        <taxon>Corynebacteriaceae</taxon>
        <taxon>Corynebacterium</taxon>
    </lineage>
</organism>
<evidence type="ECO:0000313" key="10">
    <source>
        <dbReference type="Proteomes" id="UP001223646"/>
    </source>
</evidence>
<dbReference type="Pfam" id="PF12823">
    <property type="entry name" value="DUF3817"/>
    <property type="match status" value="1"/>
</dbReference>
<dbReference type="PANTHER" id="PTHR40077:SF2">
    <property type="entry name" value="MEMBRANE PROTEIN"/>
    <property type="match status" value="1"/>
</dbReference>
<dbReference type="EMBL" id="JASOOY020000020">
    <property type="protein sequence ID" value="MEO3717104.1"/>
    <property type="molecule type" value="Genomic_DNA"/>
</dbReference>
<dbReference type="GeneID" id="92767355"/>
<reference evidence="8" key="2">
    <citation type="submission" date="2023-05" db="EMBL/GenBank/DDBJ databases">
        <authorList>
            <person name="Du J."/>
        </authorList>
    </citation>
    <scope>NUCLEOTIDE SEQUENCE</scope>
    <source>
        <strain evidence="8">UMB1064</strain>
    </source>
</reference>
<dbReference type="EMBL" id="CP120206">
    <property type="protein sequence ID" value="WET44768.1"/>
    <property type="molecule type" value="Genomic_DNA"/>
</dbReference>